<feature type="domain" description="Co-chaperone DjlA N-terminal" evidence="1">
    <location>
        <begin position="38"/>
        <end position="149"/>
    </location>
</feature>
<protein>
    <recommendedName>
        <fullName evidence="1">Co-chaperone DjlA N-terminal domain-containing protein</fullName>
    </recommendedName>
</protein>
<dbReference type="Gene3D" id="1.10.3680.10">
    <property type="entry name" value="TerB-like"/>
    <property type="match status" value="1"/>
</dbReference>
<dbReference type="RefSeq" id="WP_189429930.1">
    <property type="nucleotide sequence ID" value="NZ_BNAO01000001.1"/>
</dbReference>
<sequence length="156" mass="17506">MFNFLKNLLERASNDWQPAGARTQQWQQLGLSESQFMAVVLMLQLADADFNSAEQEHSLVLNYLNREYGLTPAQAESIFSEALKLAGDATCLQAYTSKLKVLSEPERLAVLDQLWQVAYADGTIDPNEEAMLRNVANLLFIKHSDFIKSKLANKPA</sequence>
<dbReference type="SUPFAM" id="SSF158682">
    <property type="entry name" value="TerB-like"/>
    <property type="match status" value="1"/>
</dbReference>
<dbReference type="EMBL" id="BNAO01000001">
    <property type="protein sequence ID" value="GHG61301.1"/>
    <property type="molecule type" value="Genomic_DNA"/>
</dbReference>
<gene>
    <name evidence="2" type="ORF">GCM10010919_05580</name>
</gene>
<comment type="caution">
    <text evidence="2">The sequence shown here is derived from an EMBL/GenBank/DDBJ whole genome shotgun (WGS) entry which is preliminary data.</text>
</comment>
<proteinExistence type="predicted"/>
<reference evidence="3" key="1">
    <citation type="journal article" date="2019" name="Int. J. Syst. Evol. Microbiol.">
        <title>The Global Catalogue of Microorganisms (GCM) 10K type strain sequencing project: providing services to taxonomists for standard genome sequencing and annotation.</title>
        <authorList>
            <consortium name="The Broad Institute Genomics Platform"/>
            <consortium name="The Broad Institute Genome Sequencing Center for Infectious Disease"/>
            <person name="Wu L."/>
            <person name="Ma J."/>
        </authorList>
    </citation>
    <scope>NUCLEOTIDE SEQUENCE [LARGE SCALE GENOMIC DNA]</scope>
    <source>
        <strain evidence="3">CGMCC 1.7003</strain>
    </source>
</reference>
<organism evidence="2 3">
    <name type="scientific">Alishewanella longhuensis</name>
    <dbReference type="NCBI Taxonomy" id="1091037"/>
    <lineage>
        <taxon>Bacteria</taxon>
        <taxon>Pseudomonadati</taxon>
        <taxon>Pseudomonadota</taxon>
        <taxon>Gammaproteobacteria</taxon>
        <taxon>Alteromonadales</taxon>
        <taxon>Alteromonadaceae</taxon>
        <taxon>Alishewanella</taxon>
    </lineage>
</organism>
<dbReference type="InterPro" id="IPR029024">
    <property type="entry name" value="TerB-like"/>
</dbReference>
<dbReference type="Pfam" id="PF05099">
    <property type="entry name" value="TerB"/>
    <property type="match status" value="1"/>
</dbReference>
<dbReference type="Proteomes" id="UP000659697">
    <property type="component" value="Unassembled WGS sequence"/>
</dbReference>
<keyword evidence="3" id="KW-1185">Reference proteome</keyword>
<evidence type="ECO:0000313" key="3">
    <source>
        <dbReference type="Proteomes" id="UP000659697"/>
    </source>
</evidence>
<name>A0ABQ3KU34_9ALTE</name>
<evidence type="ECO:0000313" key="2">
    <source>
        <dbReference type="EMBL" id="GHG61301.1"/>
    </source>
</evidence>
<accession>A0ABQ3KU34</accession>
<dbReference type="InterPro" id="IPR007791">
    <property type="entry name" value="DjlA_N"/>
</dbReference>
<dbReference type="CDD" id="cd07313">
    <property type="entry name" value="terB_like_2"/>
    <property type="match status" value="1"/>
</dbReference>
<evidence type="ECO:0000259" key="1">
    <source>
        <dbReference type="Pfam" id="PF05099"/>
    </source>
</evidence>